<protein>
    <submittedName>
        <fullName evidence="10">Two-component system response regulator</fullName>
    </submittedName>
</protein>
<dbReference type="GO" id="GO:0005829">
    <property type="term" value="C:cytosol"/>
    <property type="evidence" value="ECO:0007669"/>
    <property type="project" value="TreeGrafter"/>
</dbReference>
<dbReference type="AlphaFoldDB" id="A0A6M8EZ75"/>
<dbReference type="EMBL" id="CP042652">
    <property type="protein sequence ID" value="QKE29865.1"/>
    <property type="molecule type" value="Genomic_DNA"/>
</dbReference>
<evidence type="ECO:0000256" key="1">
    <source>
        <dbReference type="ARBA" id="ARBA00022553"/>
    </source>
</evidence>
<dbReference type="SUPFAM" id="SSF52172">
    <property type="entry name" value="CheY-like"/>
    <property type="match status" value="1"/>
</dbReference>
<dbReference type="InterPro" id="IPR039420">
    <property type="entry name" value="WalR-like"/>
</dbReference>
<keyword evidence="3" id="KW-0805">Transcription regulation</keyword>
<accession>A0A6M8EZ75</accession>
<evidence type="ECO:0000313" key="11">
    <source>
        <dbReference type="Proteomes" id="UP000503483"/>
    </source>
</evidence>
<evidence type="ECO:0000256" key="3">
    <source>
        <dbReference type="ARBA" id="ARBA00023015"/>
    </source>
</evidence>
<dbReference type="PROSITE" id="PS50110">
    <property type="entry name" value="RESPONSE_REGULATORY"/>
    <property type="match status" value="1"/>
</dbReference>
<keyword evidence="1 6" id="KW-0597">Phosphoprotein</keyword>
<organism evidence="10 11">
    <name type="scientific">Arcobacter acticola</name>
    <dbReference type="NCBI Taxonomy" id="1849015"/>
    <lineage>
        <taxon>Bacteria</taxon>
        <taxon>Pseudomonadati</taxon>
        <taxon>Campylobacterota</taxon>
        <taxon>Epsilonproteobacteria</taxon>
        <taxon>Campylobacterales</taxon>
        <taxon>Arcobacteraceae</taxon>
        <taxon>Arcobacter</taxon>
    </lineage>
</organism>
<dbReference type="PANTHER" id="PTHR48111:SF22">
    <property type="entry name" value="REGULATOR OF RPOS"/>
    <property type="match status" value="1"/>
</dbReference>
<evidence type="ECO:0000256" key="4">
    <source>
        <dbReference type="ARBA" id="ARBA00023125"/>
    </source>
</evidence>
<dbReference type="InterPro" id="IPR001867">
    <property type="entry name" value="OmpR/PhoB-type_DNA-bd"/>
</dbReference>
<feature type="domain" description="Response regulatory" evidence="8">
    <location>
        <begin position="2"/>
        <end position="115"/>
    </location>
</feature>
<dbReference type="PANTHER" id="PTHR48111">
    <property type="entry name" value="REGULATOR OF RPOS"/>
    <property type="match status" value="1"/>
</dbReference>
<dbReference type="Pfam" id="PF00486">
    <property type="entry name" value="Trans_reg_C"/>
    <property type="match status" value="1"/>
</dbReference>
<dbReference type="Proteomes" id="UP000503483">
    <property type="component" value="Chromosome"/>
</dbReference>
<reference evidence="10 11" key="1">
    <citation type="submission" date="2019-08" db="EMBL/GenBank/DDBJ databases">
        <title>Complete genome sequence of Arcobacter acticola.</title>
        <authorList>
            <person name="Miller W."/>
        </authorList>
    </citation>
    <scope>NUCLEOTIDE SEQUENCE [LARGE SCALE GENOMIC DNA]</scope>
    <source>
        <strain evidence="10 11">KCTC 52212</strain>
    </source>
</reference>
<dbReference type="SUPFAM" id="SSF46894">
    <property type="entry name" value="C-terminal effector domain of the bipartite response regulators"/>
    <property type="match status" value="1"/>
</dbReference>
<dbReference type="InterPro" id="IPR001789">
    <property type="entry name" value="Sig_transdc_resp-reg_receiver"/>
</dbReference>
<dbReference type="InterPro" id="IPR011006">
    <property type="entry name" value="CheY-like_superfamily"/>
</dbReference>
<dbReference type="SMART" id="SM00862">
    <property type="entry name" value="Trans_reg_C"/>
    <property type="match status" value="1"/>
</dbReference>
<gene>
    <name evidence="10" type="ORF">AACT_2802</name>
</gene>
<dbReference type="CDD" id="cd00383">
    <property type="entry name" value="trans_reg_C"/>
    <property type="match status" value="1"/>
</dbReference>
<dbReference type="Pfam" id="PF00072">
    <property type="entry name" value="Response_reg"/>
    <property type="match status" value="1"/>
</dbReference>
<evidence type="ECO:0000256" key="6">
    <source>
        <dbReference type="PROSITE-ProRule" id="PRU00169"/>
    </source>
</evidence>
<keyword evidence="2" id="KW-0902">Two-component regulatory system</keyword>
<dbReference type="GO" id="GO:0006355">
    <property type="term" value="P:regulation of DNA-templated transcription"/>
    <property type="evidence" value="ECO:0007669"/>
    <property type="project" value="InterPro"/>
</dbReference>
<proteinExistence type="predicted"/>
<evidence type="ECO:0000256" key="2">
    <source>
        <dbReference type="ARBA" id="ARBA00023012"/>
    </source>
</evidence>
<dbReference type="GO" id="GO:0032993">
    <property type="term" value="C:protein-DNA complex"/>
    <property type="evidence" value="ECO:0007669"/>
    <property type="project" value="TreeGrafter"/>
</dbReference>
<dbReference type="RefSeq" id="WP_172127994.1">
    <property type="nucleotide sequence ID" value="NZ_CP042652.1"/>
</dbReference>
<dbReference type="InterPro" id="IPR016032">
    <property type="entry name" value="Sig_transdc_resp-reg_C-effctor"/>
</dbReference>
<feature type="DNA-binding region" description="OmpR/PhoB-type" evidence="7">
    <location>
        <begin position="119"/>
        <end position="214"/>
    </location>
</feature>
<dbReference type="PROSITE" id="PS51755">
    <property type="entry name" value="OMPR_PHOB"/>
    <property type="match status" value="1"/>
</dbReference>
<dbReference type="GO" id="GO:0000156">
    <property type="term" value="F:phosphorelay response regulator activity"/>
    <property type="evidence" value="ECO:0007669"/>
    <property type="project" value="TreeGrafter"/>
</dbReference>
<evidence type="ECO:0000256" key="5">
    <source>
        <dbReference type="ARBA" id="ARBA00023163"/>
    </source>
</evidence>
<keyword evidence="4 7" id="KW-0238">DNA-binding</keyword>
<evidence type="ECO:0000259" key="9">
    <source>
        <dbReference type="PROSITE" id="PS51755"/>
    </source>
</evidence>
<dbReference type="KEGG" id="paco:AACT_2802"/>
<keyword evidence="11" id="KW-1185">Reference proteome</keyword>
<evidence type="ECO:0000313" key="10">
    <source>
        <dbReference type="EMBL" id="QKE29865.1"/>
    </source>
</evidence>
<dbReference type="Gene3D" id="1.10.10.10">
    <property type="entry name" value="Winged helix-like DNA-binding domain superfamily/Winged helix DNA-binding domain"/>
    <property type="match status" value="1"/>
</dbReference>
<evidence type="ECO:0000259" key="8">
    <source>
        <dbReference type="PROSITE" id="PS50110"/>
    </source>
</evidence>
<evidence type="ECO:0000256" key="7">
    <source>
        <dbReference type="PROSITE-ProRule" id="PRU01091"/>
    </source>
</evidence>
<dbReference type="InterPro" id="IPR036388">
    <property type="entry name" value="WH-like_DNA-bd_sf"/>
</dbReference>
<feature type="domain" description="OmpR/PhoB-type" evidence="9">
    <location>
        <begin position="119"/>
        <end position="214"/>
    </location>
</feature>
<keyword evidence="5" id="KW-0804">Transcription</keyword>
<dbReference type="SMART" id="SM00448">
    <property type="entry name" value="REC"/>
    <property type="match status" value="1"/>
</dbReference>
<dbReference type="GO" id="GO:0000976">
    <property type="term" value="F:transcription cis-regulatory region binding"/>
    <property type="evidence" value="ECO:0007669"/>
    <property type="project" value="TreeGrafter"/>
</dbReference>
<sequence>MKILLLEDNKRLSNLIIEALEEKNYKVDWFEDGKLALQSIHNGYDCFILDINVPGIDGLSLLKELRVMDETTPAIIISANVELETIKDAYVKGCDEYIKKPFYIYELETRIDKLCKKVSKDINLPNGYTYNLDLEKLLDDKKEEIKLAKKEILVFNLFAKNLEKIITFEQIEQYVWEGDLTTNDNIRALIKRLRKKLPEDTILSQGGMGYILNIVRKFN</sequence>
<dbReference type="Gene3D" id="3.40.50.2300">
    <property type="match status" value="1"/>
</dbReference>
<feature type="modified residue" description="4-aspartylphosphate" evidence="6">
    <location>
        <position position="50"/>
    </location>
</feature>
<name>A0A6M8EZ75_9BACT</name>